<protein>
    <recommendedName>
        <fullName evidence="10">Interferon gamma</fullName>
    </recommendedName>
</protein>
<feature type="region of interest" description="Disordered" evidence="6">
    <location>
        <begin position="162"/>
        <end position="184"/>
    </location>
</feature>
<dbReference type="EMBL" id="JAFBMS010000148">
    <property type="protein sequence ID" value="KAG9334469.1"/>
    <property type="molecule type" value="Genomic_DNA"/>
</dbReference>
<dbReference type="InterPro" id="IPR009079">
    <property type="entry name" value="4_helix_cytokine-like_core"/>
</dbReference>
<dbReference type="AlphaFoldDB" id="A0A8T2N1V5"/>
<keyword evidence="9" id="KW-1185">Reference proteome</keyword>
<evidence type="ECO:0000313" key="8">
    <source>
        <dbReference type="EMBL" id="KAG9334469.1"/>
    </source>
</evidence>
<feature type="compositionally biased region" description="Basic residues" evidence="6">
    <location>
        <begin position="167"/>
        <end position="184"/>
    </location>
</feature>
<dbReference type="Gene3D" id="1.20.1250.10">
    <property type="match status" value="1"/>
</dbReference>
<dbReference type="PANTHER" id="PTHR11419">
    <property type="entry name" value="INTERFERON GAMMA"/>
    <property type="match status" value="1"/>
</dbReference>
<dbReference type="InterPro" id="IPR002069">
    <property type="entry name" value="Interferon_gamma"/>
</dbReference>
<accession>A0A8T2N1V5</accession>
<organism evidence="8 9">
    <name type="scientific">Albula glossodonta</name>
    <name type="common">roundjaw bonefish</name>
    <dbReference type="NCBI Taxonomy" id="121402"/>
    <lineage>
        <taxon>Eukaryota</taxon>
        <taxon>Metazoa</taxon>
        <taxon>Chordata</taxon>
        <taxon>Craniata</taxon>
        <taxon>Vertebrata</taxon>
        <taxon>Euteleostomi</taxon>
        <taxon>Actinopterygii</taxon>
        <taxon>Neopterygii</taxon>
        <taxon>Teleostei</taxon>
        <taxon>Albuliformes</taxon>
        <taxon>Albulidae</taxon>
        <taxon>Albula</taxon>
    </lineage>
</organism>
<comment type="subcellular location">
    <subcellularLocation>
        <location evidence="1">Secreted</location>
    </subcellularLocation>
</comment>
<evidence type="ECO:0000256" key="6">
    <source>
        <dbReference type="SAM" id="MobiDB-lite"/>
    </source>
</evidence>
<name>A0A8T2N1V5_9TELE</name>
<dbReference type="GO" id="GO:0006955">
    <property type="term" value="P:immune response"/>
    <property type="evidence" value="ECO:0007669"/>
    <property type="project" value="InterPro"/>
</dbReference>
<dbReference type="GO" id="GO:0005133">
    <property type="term" value="F:type II interferon receptor binding"/>
    <property type="evidence" value="ECO:0007669"/>
    <property type="project" value="InterPro"/>
</dbReference>
<gene>
    <name evidence="8" type="ORF">JZ751_007623</name>
</gene>
<feature type="chain" id="PRO_5035796101" description="Interferon gamma" evidence="7">
    <location>
        <begin position="22"/>
        <end position="184"/>
    </location>
</feature>
<reference evidence="8" key="1">
    <citation type="thesis" date="2021" institute="BYU ScholarsArchive" country="Provo, UT, USA">
        <title>Applications of and Algorithms for Genome Assembly and Genomic Analyses with an Emphasis on Marine Teleosts.</title>
        <authorList>
            <person name="Pickett B.D."/>
        </authorList>
    </citation>
    <scope>NUCLEOTIDE SEQUENCE</scope>
    <source>
        <strain evidence="8">HI-2016</strain>
    </source>
</reference>
<dbReference type="Proteomes" id="UP000824540">
    <property type="component" value="Unassembled WGS sequence"/>
</dbReference>
<keyword evidence="5" id="KW-0325">Glycoprotein</keyword>
<keyword evidence="3" id="KW-0202">Cytokine</keyword>
<proteinExistence type="inferred from homology"/>
<evidence type="ECO:0000256" key="1">
    <source>
        <dbReference type="ARBA" id="ARBA00004613"/>
    </source>
</evidence>
<evidence type="ECO:0000256" key="3">
    <source>
        <dbReference type="ARBA" id="ARBA00022514"/>
    </source>
</evidence>
<evidence type="ECO:0000256" key="2">
    <source>
        <dbReference type="ARBA" id="ARBA00007566"/>
    </source>
</evidence>
<evidence type="ECO:0000313" key="9">
    <source>
        <dbReference type="Proteomes" id="UP000824540"/>
    </source>
</evidence>
<comment type="similarity">
    <text evidence="2">Belongs to the type II (or gamma) interferon family.</text>
</comment>
<dbReference type="GO" id="GO:0005125">
    <property type="term" value="F:cytokine activity"/>
    <property type="evidence" value="ECO:0007669"/>
    <property type="project" value="UniProtKB-KW"/>
</dbReference>
<evidence type="ECO:0000256" key="5">
    <source>
        <dbReference type="ARBA" id="ARBA00023180"/>
    </source>
</evidence>
<sequence>MSLVRCLTLFCGACFVTLGSSIHIPRIQQDIKKLREHFHEKGSIADSKWYGNPVFLKIPDVFESNLEESEKKLLVREMLEVSIKVLSKLMNSTKDVDVRSTVLSVRGQVETLKQNYFQDKTHILQTRLRELWATKDDDFITQRKVLKELSVLCSKAQKLGSGIHQKKEQRRRRRQVFRKRTPLL</sequence>
<comment type="caution">
    <text evidence="8">The sequence shown here is derived from an EMBL/GenBank/DDBJ whole genome shotgun (WGS) entry which is preliminary data.</text>
</comment>
<dbReference type="GO" id="GO:0005615">
    <property type="term" value="C:extracellular space"/>
    <property type="evidence" value="ECO:0007669"/>
    <property type="project" value="UniProtKB-KW"/>
</dbReference>
<keyword evidence="7" id="KW-0732">Signal</keyword>
<feature type="signal peptide" evidence="7">
    <location>
        <begin position="1"/>
        <end position="21"/>
    </location>
</feature>
<evidence type="ECO:0000256" key="7">
    <source>
        <dbReference type="SAM" id="SignalP"/>
    </source>
</evidence>
<dbReference type="OrthoDB" id="10504464at2759"/>
<dbReference type="SUPFAM" id="SSF47266">
    <property type="entry name" value="4-helical cytokines"/>
    <property type="match status" value="1"/>
</dbReference>
<evidence type="ECO:0008006" key="10">
    <source>
        <dbReference type="Google" id="ProtNLM"/>
    </source>
</evidence>
<keyword evidence="4" id="KW-0964">Secreted</keyword>
<evidence type="ECO:0000256" key="4">
    <source>
        <dbReference type="ARBA" id="ARBA00022525"/>
    </source>
</evidence>
<dbReference type="PANTHER" id="PTHR11419:SF0">
    <property type="entry name" value="INTERFERON GAMMA"/>
    <property type="match status" value="1"/>
</dbReference>